<dbReference type="PANTHER" id="PTHR24023:SF1082">
    <property type="entry name" value="COLLAGEN TRIPLE HELIX REPEAT"/>
    <property type="match status" value="1"/>
</dbReference>
<proteinExistence type="predicted"/>
<feature type="region of interest" description="Disordered" evidence="1">
    <location>
        <begin position="61"/>
        <end position="147"/>
    </location>
</feature>
<protein>
    <recommendedName>
        <fullName evidence="4">Collagen triple helix repeat-containing protein</fullName>
    </recommendedName>
</protein>
<evidence type="ECO:0000313" key="3">
    <source>
        <dbReference type="Proteomes" id="UP000619788"/>
    </source>
</evidence>
<keyword evidence="3" id="KW-1185">Reference proteome</keyword>
<accession>A0A8J3SNR4</accession>
<sequence length="237" mass="23272">MATSKNLVLMAVGVVVGGTLMVGGAAIANAGPGSTVYACVLKQTGAVRIVTATTTCRKGENKIAWNRQGPVGPEGAPGAAGAQGPQGPQGPTGAQGPQGVKGETGPRGPQGERGLKGDKGDKGDKGETGERGPQGPKGDKGERGLPGAGGFKLKYVAGPVNSANVNGGSAGSAAECPSDYIAVSGGYKGAFDDKSPVTVERNGPNGDSWDVVIVNHSSTAAATVQAYAFCAPEDAIG</sequence>
<feature type="compositionally biased region" description="Basic and acidic residues" evidence="1">
    <location>
        <begin position="113"/>
        <end position="130"/>
    </location>
</feature>
<dbReference type="Proteomes" id="UP000619788">
    <property type="component" value="Unassembled WGS sequence"/>
</dbReference>
<dbReference type="PANTHER" id="PTHR24023">
    <property type="entry name" value="COLLAGEN ALPHA"/>
    <property type="match status" value="1"/>
</dbReference>
<feature type="compositionally biased region" description="Low complexity" evidence="1">
    <location>
        <begin position="68"/>
        <end position="98"/>
    </location>
</feature>
<gene>
    <name evidence="2" type="ORF">Psi01_72290</name>
</gene>
<dbReference type="Pfam" id="PF01391">
    <property type="entry name" value="Collagen"/>
    <property type="match status" value="1"/>
</dbReference>
<dbReference type="InterPro" id="IPR008160">
    <property type="entry name" value="Collagen"/>
</dbReference>
<reference evidence="2 3" key="1">
    <citation type="submission" date="2021-01" db="EMBL/GenBank/DDBJ databases">
        <title>Whole genome shotgun sequence of Planobispora siamensis NBRC 107568.</title>
        <authorList>
            <person name="Komaki H."/>
            <person name="Tamura T."/>
        </authorList>
    </citation>
    <scope>NUCLEOTIDE SEQUENCE [LARGE SCALE GENOMIC DNA]</scope>
    <source>
        <strain evidence="2 3">NBRC 107568</strain>
    </source>
</reference>
<name>A0A8J3SNR4_9ACTN</name>
<evidence type="ECO:0008006" key="4">
    <source>
        <dbReference type="Google" id="ProtNLM"/>
    </source>
</evidence>
<comment type="caution">
    <text evidence="2">The sequence shown here is derived from an EMBL/GenBank/DDBJ whole genome shotgun (WGS) entry which is preliminary data.</text>
</comment>
<dbReference type="GO" id="GO:0005615">
    <property type="term" value="C:extracellular space"/>
    <property type="evidence" value="ECO:0007669"/>
    <property type="project" value="TreeGrafter"/>
</dbReference>
<dbReference type="InterPro" id="IPR050149">
    <property type="entry name" value="Collagen_superfamily"/>
</dbReference>
<dbReference type="EMBL" id="BOOJ01000068">
    <property type="protein sequence ID" value="GIH96599.1"/>
    <property type="molecule type" value="Genomic_DNA"/>
</dbReference>
<evidence type="ECO:0000256" key="1">
    <source>
        <dbReference type="SAM" id="MobiDB-lite"/>
    </source>
</evidence>
<dbReference type="AlphaFoldDB" id="A0A8J3SNR4"/>
<dbReference type="GO" id="GO:0031012">
    <property type="term" value="C:extracellular matrix"/>
    <property type="evidence" value="ECO:0007669"/>
    <property type="project" value="TreeGrafter"/>
</dbReference>
<evidence type="ECO:0000313" key="2">
    <source>
        <dbReference type="EMBL" id="GIH96599.1"/>
    </source>
</evidence>
<organism evidence="2 3">
    <name type="scientific">Planobispora siamensis</name>
    <dbReference type="NCBI Taxonomy" id="936338"/>
    <lineage>
        <taxon>Bacteria</taxon>
        <taxon>Bacillati</taxon>
        <taxon>Actinomycetota</taxon>
        <taxon>Actinomycetes</taxon>
        <taxon>Streptosporangiales</taxon>
        <taxon>Streptosporangiaceae</taxon>
        <taxon>Planobispora</taxon>
    </lineage>
</organism>
<dbReference type="RefSeq" id="WP_275424639.1">
    <property type="nucleotide sequence ID" value="NZ_BOOJ01000068.1"/>
</dbReference>